<dbReference type="SMART" id="SM00904">
    <property type="entry name" value="Flavokinase"/>
    <property type="match status" value="1"/>
</dbReference>
<evidence type="ECO:0000256" key="7">
    <source>
        <dbReference type="ARBA" id="ARBA00047880"/>
    </source>
</evidence>
<keyword evidence="4" id="KW-0808">Transferase</keyword>
<comment type="caution">
    <text evidence="9">The sequence shown here is derived from an EMBL/GenBank/DDBJ whole genome shotgun (WGS) entry which is preliminary data.</text>
</comment>
<dbReference type="Pfam" id="PF01687">
    <property type="entry name" value="Flavokinase"/>
    <property type="match status" value="1"/>
</dbReference>
<keyword evidence="6" id="KW-0067">ATP-binding</keyword>
<keyword evidence="2" id="KW-0285">Flavoprotein</keyword>
<dbReference type="SUPFAM" id="SSF82114">
    <property type="entry name" value="Riboflavin kinase-like"/>
    <property type="match status" value="1"/>
</dbReference>
<dbReference type="GO" id="GO:0009398">
    <property type="term" value="P:FMN biosynthetic process"/>
    <property type="evidence" value="ECO:0007669"/>
    <property type="project" value="TreeGrafter"/>
</dbReference>
<dbReference type="PANTHER" id="PTHR22749">
    <property type="entry name" value="RIBOFLAVIN KINASE/FMN ADENYLYLTRANSFERASE"/>
    <property type="match status" value="1"/>
</dbReference>
<keyword evidence="5" id="KW-0547">Nucleotide-binding</keyword>
<evidence type="ECO:0000256" key="3">
    <source>
        <dbReference type="ARBA" id="ARBA00022643"/>
    </source>
</evidence>
<evidence type="ECO:0000313" key="10">
    <source>
        <dbReference type="Proteomes" id="UP000824262"/>
    </source>
</evidence>
<dbReference type="EMBL" id="DVGA01000009">
    <property type="protein sequence ID" value="HIQ77739.1"/>
    <property type="molecule type" value="Genomic_DNA"/>
</dbReference>
<dbReference type="InterPro" id="IPR015865">
    <property type="entry name" value="Riboflavin_kinase_bac/euk"/>
</dbReference>
<feature type="domain" description="Riboflavin kinase" evidence="8">
    <location>
        <begin position="7"/>
        <end position="133"/>
    </location>
</feature>
<dbReference type="Gene3D" id="2.40.30.30">
    <property type="entry name" value="Riboflavin kinase-like"/>
    <property type="match status" value="1"/>
</dbReference>
<dbReference type="InterPro" id="IPR023465">
    <property type="entry name" value="Riboflavin_kinase_dom_sf"/>
</dbReference>
<evidence type="ECO:0000313" key="9">
    <source>
        <dbReference type="EMBL" id="HIQ77739.1"/>
    </source>
</evidence>
<reference evidence="9" key="2">
    <citation type="journal article" date="2021" name="PeerJ">
        <title>Extensive microbial diversity within the chicken gut microbiome revealed by metagenomics and culture.</title>
        <authorList>
            <person name="Gilroy R."/>
            <person name="Ravi A."/>
            <person name="Getino M."/>
            <person name="Pursley I."/>
            <person name="Horton D.L."/>
            <person name="Alikhan N.F."/>
            <person name="Baker D."/>
            <person name="Gharbi K."/>
            <person name="Hall N."/>
            <person name="Watson M."/>
            <person name="Adriaenssens E.M."/>
            <person name="Foster-Nyarko E."/>
            <person name="Jarju S."/>
            <person name="Secka A."/>
            <person name="Antonio M."/>
            <person name="Oren A."/>
            <person name="Chaudhuri R.R."/>
            <person name="La Ragione R."/>
            <person name="Hildebrand F."/>
            <person name="Pallen M.J."/>
        </authorList>
    </citation>
    <scope>NUCLEOTIDE SEQUENCE</scope>
    <source>
        <strain evidence="9">ChiBcolR7-354</strain>
    </source>
</reference>
<dbReference type="Proteomes" id="UP000824262">
    <property type="component" value="Unassembled WGS sequence"/>
</dbReference>
<keyword evidence="3" id="KW-0288">FMN</keyword>
<proteinExistence type="predicted"/>
<dbReference type="GO" id="GO:0005524">
    <property type="term" value="F:ATP binding"/>
    <property type="evidence" value="ECO:0007669"/>
    <property type="project" value="UniProtKB-KW"/>
</dbReference>
<dbReference type="GO" id="GO:0009231">
    <property type="term" value="P:riboflavin biosynthetic process"/>
    <property type="evidence" value="ECO:0007669"/>
    <property type="project" value="InterPro"/>
</dbReference>
<gene>
    <name evidence="9" type="ORF">IAB77_00595</name>
</gene>
<sequence length="135" mass="15189">MEEANRLLGHPHCLVDTVHYGFQLGGKLGTPTINMRFAEGVLVPRHGVYAAKVFLDNGAEHMAVTNVGVRPTVSGSDRVSVESYILDFEGDLYDHTVRVEFHHFIRDERKFSGVDELKAQILRDAETTREYFAKA</sequence>
<evidence type="ECO:0000256" key="4">
    <source>
        <dbReference type="ARBA" id="ARBA00022679"/>
    </source>
</evidence>
<dbReference type="EC" id="2.7.1.26" evidence="1"/>
<name>A0A9D0ZCE1_9FIRM</name>
<accession>A0A9D0ZCE1</accession>
<dbReference type="GO" id="GO:0008531">
    <property type="term" value="F:riboflavin kinase activity"/>
    <property type="evidence" value="ECO:0007669"/>
    <property type="project" value="UniProtKB-EC"/>
</dbReference>
<dbReference type="AlphaFoldDB" id="A0A9D0ZCE1"/>
<evidence type="ECO:0000256" key="1">
    <source>
        <dbReference type="ARBA" id="ARBA00012105"/>
    </source>
</evidence>
<evidence type="ECO:0000256" key="6">
    <source>
        <dbReference type="ARBA" id="ARBA00022840"/>
    </source>
</evidence>
<keyword evidence="9" id="KW-0418">Kinase</keyword>
<evidence type="ECO:0000256" key="5">
    <source>
        <dbReference type="ARBA" id="ARBA00022741"/>
    </source>
</evidence>
<organism evidence="9 10">
    <name type="scientific">Candidatus Scatomorpha intestinavium</name>
    <dbReference type="NCBI Taxonomy" id="2840922"/>
    <lineage>
        <taxon>Bacteria</taxon>
        <taxon>Bacillati</taxon>
        <taxon>Bacillota</taxon>
        <taxon>Clostridia</taxon>
        <taxon>Eubacteriales</taxon>
        <taxon>Candidatus Scatomorpha</taxon>
    </lineage>
</organism>
<protein>
    <recommendedName>
        <fullName evidence="1">riboflavin kinase</fullName>
        <ecNumber evidence="1">2.7.1.26</ecNumber>
    </recommendedName>
</protein>
<comment type="catalytic activity">
    <reaction evidence="7">
        <text>riboflavin + ATP = FMN + ADP + H(+)</text>
        <dbReference type="Rhea" id="RHEA:14357"/>
        <dbReference type="ChEBI" id="CHEBI:15378"/>
        <dbReference type="ChEBI" id="CHEBI:30616"/>
        <dbReference type="ChEBI" id="CHEBI:57986"/>
        <dbReference type="ChEBI" id="CHEBI:58210"/>
        <dbReference type="ChEBI" id="CHEBI:456216"/>
        <dbReference type="EC" id="2.7.1.26"/>
    </reaction>
</comment>
<evidence type="ECO:0000256" key="2">
    <source>
        <dbReference type="ARBA" id="ARBA00022630"/>
    </source>
</evidence>
<dbReference type="PANTHER" id="PTHR22749:SF6">
    <property type="entry name" value="RIBOFLAVIN KINASE"/>
    <property type="match status" value="1"/>
</dbReference>
<reference evidence="9" key="1">
    <citation type="submission" date="2020-10" db="EMBL/GenBank/DDBJ databases">
        <authorList>
            <person name="Gilroy R."/>
        </authorList>
    </citation>
    <scope>NUCLEOTIDE SEQUENCE</scope>
    <source>
        <strain evidence="9">ChiBcolR7-354</strain>
    </source>
</reference>
<dbReference type="InterPro" id="IPR023468">
    <property type="entry name" value="Riboflavin_kinase"/>
</dbReference>
<evidence type="ECO:0000259" key="8">
    <source>
        <dbReference type="SMART" id="SM00904"/>
    </source>
</evidence>